<gene>
    <name evidence="1" type="ORF">V6E02_01620</name>
</gene>
<dbReference type="RefSeq" id="WP_347306497.1">
    <property type="nucleotide sequence ID" value="NZ_JBAJEX010000001.1"/>
</dbReference>
<proteinExistence type="predicted"/>
<dbReference type="Proteomes" id="UP001482231">
    <property type="component" value="Unassembled WGS sequence"/>
</dbReference>
<protein>
    <submittedName>
        <fullName evidence="1">Uncharacterized protein</fullName>
    </submittedName>
</protein>
<evidence type="ECO:0000313" key="1">
    <source>
        <dbReference type="EMBL" id="MEO1765920.1"/>
    </source>
</evidence>
<comment type="caution">
    <text evidence="1">The sequence shown here is derived from an EMBL/GenBank/DDBJ whole genome shotgun (WGS) entry which is preliminary data.</text>
</comment>
<evidence type="ECO:0000313" key="2">
    <source>
        <dbReference type="Proteomes" id="UP001482231"/>
    </source>
</evidence>
<accession>A0ABV0ED37</accession>
<organism evidence="1 2">
    <name type="scientific">Thiobacter aerophilum</name>
    <dbReference type="NCBI Taxonomy" id="3121275"/>
    <lineage>
        <taxon>Bacteria</taxon>
        <taxon>Pseudomonadati</taxon>
        <taxon>Pseudomonadota</taxon>
        <taxon>Betaproteobacteria</taxon>
        <taxon>Burkholderiales</taxon>
        <taxon>Thiobacteraceae</taxon>
        <taxon>Thiobacter</taxon>
    </lineage>
</organism>
<sequence>MARFLMRAYLAVSLAICAWGVWKVYLHPPASMKVNRDGVPYFTPPVIDPATGKPIPVEVLVRHYKGEKP</sequence>
<dbReference type="EMBL" id="JBAJEX010000001">
    <property type="protein sequence ID" value="MEO1765920.1"/>
    <property type="molecule type" value="Genomic_DNA"/>
</dbReference>
<reference evidence="1 2" key="1">
    <citation type="submission" date="2024-02" db="EMBL/GenBank/DDBJ databases">
        <title>New thermophilic sulfur-oxidizing bacteria from a hot springs of the Uzon caldera (Kamchatka, Russia).</title>
        <authorList>
            <person name="Dukat A.M."/>
            <person name="Elcheninov A.G."/>
            <person name="Frolov E.N."/>
        </authorList>
    </citation>
    <scope>NUCLEOTIDE SEQUENCE [LARGE SCALE GENOMIC DNA]</scope>
    <source>
        <strain evidence="1 2">AK1</strain>
    </source>
</reference>
<name>A0ABV0ED37_9BURK</name>
<keyword evidence="2" id="KW-1185">Reference proteome</keyword>